<dbReference type="AlphaFoldDB" id="A0A418YF58"/>
<keyword evidence="1 3" id="KW-0853">WD repeat</keyword>
<organism evidence="4 5">
    <name type="scientific">Motilimonas pumila</name>
    <dbReference type="NCBI Taxonomy" id="2303987"/>
    <lineage>
        <taxon>Bacteria</taxon>
        <taxon>Pseudomonadati</taxon>
        <taxon>Pseudomonadota</taxon>
        <taxon>Gammaproteobacteria</taxon>
        <taxon>Alteromonadales</taxon>
        <taxon>Alteromonadales genera incertae sedis</taxon>
        <taxon>Motilimonas</taxon>
    </lineage>
</organism>
<proteinExistence type="predicted"/>
<dbReference type="OrthoDB" id="6192037at2"/>
<comment type="caution">
    <text evidence="4">The sequence shown here is derived from an EMBL/GenBank/DDBJ whole genome shotgun (WGS) entry which is preliminary data.</text>
</comment>
<dbReference type="InterPro" id="IPR011047">
    <property type="entry name" value="Quinoprotein_ADH-like_sf"/>
</dbReference>
<dbReference type="InterPro" id="IPR015943">
    <property type="entry name" value="WD40/YVTN_repeat-like_dom_sf"/>
</dbReference>
<dbReference type="PROSITE" id="PS00678">
    <property type="entry name" value="WD_REPEATS_1"/>
    <property type="match status" value="1"/>
</dbReference>
<dbReference type="Proteomes" id="UP000283255">
    <property type="component" value="Unassembled WGS sequence"/>
</dbReference>
<evidence type="ECO:0000313" key="5">
    <source>
        <dbReference type="Proteomes" id="UP000283255"/>
    </source>
</evidence>
<dbReference type="SMART" id="SM00320">
    <property type="entry name" value="WD40"/>
    <property type="match status" value="6"/>
</dbReference>
<feature type="repeat" description="WD" evidence="3">
    <location>
        <begin position="241"/>
        <end position="282"/>
    </location>
</feature>
<feature type="repeat" description="WD" evidence="3">
    <location>
        <begin position="156"/>
        <end position="197"/>
    </location>
</feature>
<keyword evidence="2" id="KW-0677">Repeat</keyword>
<protein>
    <submittedName>
        <fullName evidence="4">Uncharacterized protein</fullName>
    </submittedName>
</protein>
<reference evidence="4 5" key="1">
    <citation type="submission" date="2018-09" db="EMBL/GenBank/DDBJ databases">
        <authorList>
            <person name="Wang F."/>
        </authorList>
    </citation>
    <scope>NUCLEOTIDE SEQUENCE [LARGE SCALE GENOMIC DNA]</scope>
    <source>
        <strain evidence="4 5">PLHSC7-2</strain>
    </source>
</reference>
<evidence type="ECO:0000256" key="1">
    <source>
        <dbReference type="ARBA" id="ARBA00022574"/>
    </source>
</evidence>
<name>A0A418YF58_9GAMM</name>
<dbReference type="SUPFAM" id="SSF50998">
    <property type="entry name" value="Quinoprotein alcohol dehydrogenase-like"/>
    <property type="match status" value="1"/>
</dbReference>
<dbReference type="PANTHER" id="PTHR19879">
    <property type="entry name" value="TRANSCRIPTION INITIATION FACTOR TFIID"/>
    <property type="match status" value="1"/>
</dbReference>
<dbReference type="PROSITE" id="PS50082">
    <property type="entry name" value="WD_REPEATS_2"/>
    <property type="match status" value="2"/>
</dbReference>
<gene>
    <name evidence="4" type="ORF">D1Z90_09260</name>
</gene>
<dbReference type="Gene3D" id="2.130.10.10">
    <property type="entry name" value="YVTN repeat-like/Quinoprotein amine dehydrogenase"/>
    <property type="match status" value="2"/>
</dbReference>
<keyword evidence="5" id="KW-1185">Reference proteome</keyword>
<dbReference type="PROSITE" id="PS50294">
    <property type="entry name" value="WD_REPEATS_REGION"/>
    <property type="match status" value="1"/>
</dbReference>
<dbReference type="RefSeq" id="WP_119910474.1">
    <property type="nucleotide sequence ID" value="NZ_QZCH01000010.1"/>
</dbReference>
<reference evidence="4 5" key="2">
    <citation type="submission" date="2019-01" db="EMBL/GenBank/DDBJ databases">
        <title>Motilimonas pumilus sp. nov., isolated from the gut of sea cucumber (Apostichopus japonicus).</title>
        <authorList>
            <person name="Wang F.-Q."/>
            <person name="Ren L.-H."/>
            <person name="Lin Y.-W."/>
            <person name="Sun G.-H."/>
            <person name="Du Z.-J."/>
            <person name="Zhao J.-X."/>
            <person name="Liu X.-J."/>
            <person name="Liu L.-J."/>
        </authorList>
    </citation>
    <scope>NUCLEOTIDE SEQUENCE [LARGE SCALE GENOMIC DNA]</scope>
    <source>
        <strain evidence="4 5">PLHSC7-2</strain>
    </source>
</reference>
<evidence type="ECO:0000256" key="2">
    <source>
        <dbReference type="ARBA" id="ARBA00022737"/>
    </source>
</evidence>
<sequence>MAKGAIFFSLIQAILLTACSEERLPVTQIEHATDSAYAADISRDGQLSVVSSIHHGLTLWDNQKNLVKFQWRVGSEENNAVFITRFSDNGSHVVTASRDEFAVWDTNNGESKGFYKIRQSNIRDIALSNSGRYVLYGLANGVVVHVDLTTGRRLEFLGHTEKINAVDLSANGHYALTGGNDYTAYLWDTRTAQVVHKFTHPSRVTMVELERTGKLAFTADSQKQANVWQIQTGEALSRLRYLARQEVFSSARFVADGQYLLTGSPARQVLLWDVATGKQLQKWHVSPRKNSRPKSAVVYSATLVDQQVITESSAGLLEYWPVNSRIP</sequence>
<dbReference type="PANTHER" id="PTHR19879:SF9">
    <property type="entry name" value="TRANSCRIPTION INITIATION FACTOR TFIID SUBUNIT 5"/>
    <property type="match status" value="1"/>
</dbReference>
<dbReference type="InterPro" id="IPR001680">
    <property type="entry name" value="WD40_rpt"/>
</dbReference>
<evidence type="ECO:0000256" key="3">
    <source>
        <dbReference type="PROSITE-ProRule" id="PRU00221"/>
    </source>
</evidence>
<accession>A0A418YF58</accession>
<dbReference type="InterPro" id="IPR019775">
    <property type="entry name" value="WD40_repeat_CS"/>
</dbReference>
<dbReference type="EMBL" id="QZCH01000010">
    <property type="protein sequence ID" value="RJG47891.1"/>
    <property type="molecule type" value="Genomic_DNA"/>
</dbReference>
<evidence type="ECO:0000313" key="4">
    <source>
        <dbReference type="EMBL" id="RJG47891.1"/>
    </source>
</evidence>
<dbReference type="Pfam" id="PF00400">
    <property type="entry name" value="WD40"/>
    <property type="match status" value="1"/>
</dbReference>
<dbReference type="PROSITE" id="PS51257">
    <property type="entry name" value="PROKAR_LIPOPROTEIN"/>
    <property type="match status" value="1"/>
</dbReference>